<evidence type="ECO:0000313" key="2">
    <source>
        <dbReference type="EMBL" id="GBP51446.1"/>
    </source>
</evidence>
<sequence>MDTPNPRGVAGALLSARVETEYLIEGNWVDEKDCARSLSRNGSWRNFRITVGKEVSPQQSLKHLQPDYDKKQTS</sequence>
<reference evidence="2 3" key="1">
    <citation type="journal article" date="2019" name="Commun. Biol.">
        <title>The bagworm genome reveals a unique fibroin gene that provides high tensile strength.</title>
        <authorList>
            <person name="Kono N."/>
            <person name="Nakamura H."/>
            <person name="Ohtoshi R."/>
            <person name="Tomita M."/>
            <person name="Numata K."/>
            <person name="Arakawa K."/>
        </authorList>
    </citation>
    <scope>NUCLEOTIDE SEQUENCE [LARGE SCALE GENOMIC DNA]</scope>
</reference>
<protein>
    <submittedName>
        <fullName evidence="2">Uncharacterized protein</fullName>
    </submittedName>
</protein>
<feature type="region of interest" description="Disordered" evidence="1">
    <location>
        <begin position="55"/>
        <end position="74"/>
    </location>
</feature>
<comment type="caution">
    <text evidence="2">The sequence shown here is derived from an EMBL/GenBank/DDBJ whole genome shotgun (WGS) entry which is preliminary data.</text>
</comment>
<keyword evidence="3" id="KW-1185">Reference proteome</keyword>
<proteinExistence type="predicted"/>
<dbReference type="EMBL" id="BGZK01000581">
    <property type="protein sequence ID" value="GBP51446.1"/>
    <property type="molecule type" value="Genomic_DNA"/>
</dbReference>
<feature type="compositionally biased region" description="Basic and acidic residues" evidence="1">
    <location>
        <begin position="64"/>
        <end position="74"/>
    </location>
</feature>
<dbReference type="Proteomes" id="UP000299102">
    <property type="component" value="Unassembled WGS sequence"/>
</dbReference>
<dbReference type="AlphaFoldDB" id="A0A4C1WJ17"/>
<accession>A0A4C1WJ17</accession>
<gene>
    <name evidence="2" type="ORF">EVAR_37282_1</name>
</gene>
<evidence type="ECO:0000256" key="1">
    <source>
        <dbReference type="SAM" id="MobiDB-lite"/>
    </source>
</evidence>
<evidence type="ECO:0000313" key="3">
    <source>
        <dbReference type="Proteomes" id="UP000299102"/>
    </source>
</evidence>
<name>A0A4C1WJ17_EUMVA</name>
<organism evidence="2 3">
    <name type="scientific">Eumeta variegata</name>
    <name type="common">Bagworm moth</name>
    <name type="synonym">Eumeta japonica</name>
    <dbReference type="NCBI Taxonomy" id="151549"/>
    <lineage>
        <taxon>Eukaryota</taxon>
        <taxon>Metazoa</taxon>
        <taxon>Ecdysozoa</taxon>
        <taxon>Arthropoda</taxon>
        <taxon>Hexapoda</taxon>
        <taxon>Insecta</taxon>
        <taxon>Pterygota</taxon>
        <taxon>Neoptera</taxon>
        <taxon>Endopterygota</taxon>
        <taxon>Lepidoptera</taxon>
        <taxon>Glossata</taxon>
        <taxon>Ditrysia</taxon>
        <taxon>Tineoidea</taxon>
        <taxon>Psychidae</taxon>
        <taxon>Oiketicinae</taxon>
        <taxon>Eumeta</taxon>
    </lineage>
</organism>